<dbReference type="EMBL" id="QBLH01002572">
    <property type="protein sequence ID" value="TGZ47997.1"/>
    <property type="molecule type" value="Genomic_DNA"/>
</dbReference>
<proteinExistence type="predicted"/>
<comment type="caution">
    <text evidence="2">The sequence shown here is derived from an EMBL/GenBank/DDBJ whole genome shotgun (WGS) entry which is preliminary data.</text>
</comment>
<evidence type="ECO:0000313" key="3">
    <source>
        <dbReference type="Proteomes" id="UP000310200"/>
    </source>
</evidence>
<dbReference type="AlphaFoldDB" id="A0A4S2KJI3"/>
<reference evidence="2 3" key="1">
    <citation type="journal article" date="2019" name="Philos. Trans. R. Soc. Lond., B, Biol. Sci.">
        <title>Ant behaviour and brain gene expression of defending hosts depend on the ecological success of the intruding social parasite.</title>
        <authorList>
            <person name="Kaur R."/>
            <person name="Stoldt M."/>
            <person name="Jongepier E."/>
            <person name="Feldmeyer B."/>
            <person name="Menzel F."/>
            <person name="Bornberg-Bauer E."/>
            <person name="Foitzik S."/>
        </authorList>
    </citation>
    <scope>NUCLEOTIDE SEQUENCE [LARGE SCALE GENOMIC DNA]</scope>
    <source>
        <tissue evidence="2">Whole body</tissue>
    </source>
</reference>
<protein>
    <submittedName>
        <fullName evidence="2">Uncharacterized protein</fullName>
    </submittedName>
</protein>
<sequence>MPYYSPSNSSRQEERHGDLVQASSRYLVTLCPTILKSTKVVVTFFKDALLVSSGLHVPRRVGCPFLSSPCRSGKNEREEQRGIHVSSVSPRVFKTFCMWFLDEAAVKTEPRQGGKEKGSLRSHGRSAALVI</sequence>
<name>A0A4S2KJI3_9HYME</name>
<feature type="region of interest" description="Disordered" evidence="1">
    <location>
        <begin position="110"/>
        <end position="131"/>
    </location>
</feature>
<keyword evidence="3" id="KW-1185">Reference proteome</keyword>
<feature type="compositionally biased region" description="Basic and acidic residues" evidence="1">
    <location>
        <begin position="110"/>
        <end position="119"/>
    </location>
</feature>
<accession>A0A4S2KJI3</accession>
<dbReference type="Proteomes" id="UP000310200">
    <property type="component" value="Unassembled WGS sequence"/>
</dbReference>
<organism evidence="2 3">
    <name type="scientific">Temnothorax longispinosus</name>
    <dbReference type="NCBI Taxonomy" id="300112"/>
    <lineage>
        <taxon>Eukaryota</taxon>
        <taxon>Metazoa</taxon>
        <taxon>Ecdysozoa</taxon>
        <taxon>Arthropoda</taxon>
        <taxon>Hexapoda</taxon>
        <taxon>Insecta</taxon>
        <taxon>Pterygota</taxon>
        <taxon>Neoptera</taxon>
        <taxon>Endopterygota</taxon>
        <taxon>Hymenoptera</taxon>
        <taxon>Apocrita</taxon>
        <taxon>Aculeata</taxon>
        <taxon>Formicoidea</taxon>
        <taxon>Formicidae</taxon>
        <taxon>Myrmicinae</taxon>
        <taxon>Temnothorax</taxon>
    </lineage>
</organism>
<gene>
    <name evidence="2" type="ORF">DBV15_05719</name>
</gene>
<evidence type="ECO:0000256" key="1">
    <source>
        <dbReference type="SAM" id="MobiDB-lite"/>
    </source>
</evidence>
<evidence type="ECO:0000313" key="2">
    <source>
        <dbReference type="EMBL" id="TGZ47997.1"/>
    </source>
</evidence>